<sequence length="61" mass="6835">HTNDKMVSFYVRAPGGWDLEFGCEGMLVDEAFYTAEEITADSYWGHDWSASEPLAAFTPKS</sequence>
<dbReference type="InterPro" id="IPR029068">
    <property type="entry name" value="Glyas_Bleomycin-R_OHBP_Dase"/>
</dbReference>
<accession>A0ABU4C5Z5</accession>
<name>A0ABU4C5Z5_RHOGO</name>
<protein>
    <submittedName>
        <fullName evidence="1">2,3-dihydroxybiphenyl 1,2-dioxygenase</fullName>
    </submittedName>
</protein>
<proteinExistence type="predicted"/>
<dbReference type="Gene3D" id="3.10.180.10">
    <property type="entry name" value="2,3-Dihydroxybiphenyl 1,2-Dioxygenase, domain 1"/>
    <property type="match status" value="1"/>
</dbReference>
<comment type="caution">
    <text evidence="1">The sequence shown here is derived from an EMBL/GenBank/DDBJ whole genome shotgun (WGS) entry which is preliminary data.</text>
</comment>
<gene>
    <name evidence="1" type="ORF">R3Q16_35200</name>
</gene>
<keyword evidence="2" id="KW-1185">Reference proteome</keyword>
<evidence type="ECO:0000313" key="1">
    <source>
        <dbReference type="EMBL" id="MDV6271834.1"/>
    </source>
</evidence>
<dbReference type="EMBL" id="JAWLKB010000102">
    <property type="protein sequence ID" value="MDV6271834.1"/>
    <property type="molecule type" value="Genomic_DNA"/>
</dbReference>
<dbReference type="Proteomes" id="UP001185927">
    <property type="component" value="Unassembled WGS sequence"/>
</dbReference>
<organism evidence="1 2">
    <name type="scientific">Rhodococcus globerulus</name>
    <dbReference type="NCBI Taxonomy" id="33008"/>
    <lineage>
        <taxon>Bacteria</taxon>
        <taxon>Bacillati</taxon>
        <taxon>Actinomycetota</taxon>
        <taxon>Actinomycetes</taxon>
        <taxon>Mycobacteriales</taxon>
        <taxon>Nocardiaceae</taxon>
        <taxon>Rhodococcus</taxon>
    </lineage>
</organism>
<feature type="non-terminal residue" evidence="1">
    <location>
        <position position="1"/>
    </location>
</feature>
<dbReference type="SUPFAM" id="SSF54593">
    <property type="entry name" value="Glyoxalase/Bleomycin resistance protein/Dihydroxybiphenyl dioxygenase"/>
    <property type="match status" value="1"/>
</dbReference>
<reference evidence="1 2" key="1">
    <citation type="submission" date="2023-10" db="EMBL/GenBank/DDBJ databases">
        <title>Development of a sustainable strategy for remediation of hydrocarbon-contaminated territories based on the waste exchange concept.</title>
        <authorList>
            <person name="Krivoruchko A."/>
        </authorList>
    </citation>
    <scope>NUCLEOTIDE SEQUENCE [LARGE SCALE GENOMIC DNA]</scope>
    <source>
        <strain evidence="1 2">IEGM 1203</strain>
    </source>
</reference>
<evidence type="ECO:0000313" key="2">
    <source>
        <dbReference type="Proteomes" id="UP001185927"/>
    </source>
</evidence>